<evidence type="ECO:0000313" key="2">
    <source>
        <dbReference type="Proteomes" id="UP000291236"/>
    </source>
</evidence>
<protein>
    <submittedName>
        <fullName evidence="1">Uncharacterized protein</fullName>
    </submittedName>
</protein>
<proteinExistence type="predicted"/>
<reference evidence="1 2" key="1">
    <citation type="submission" date="2018-12" db="EMBL/GenBank/DDBJ databases">
        <title>Rubrispira sanarue gen. nov., sp., nov., a member of the order Silvanigrellales, isolated from a brackish lake in Hamamatsu Japan.</title>
        <authorList>
            <person name="Maejima Y."/>
            <person name="Iino T."/>
            <person name="Muraguchi Y."/>
            <person name="Fukuda K."/>
            <person name="Nojiri H."/>
            <person name="Ohkuma M."/>
            <person name="Moriuchi R."/>
            <person name="Dohra H."/>
            <person name="Kimbara K."/>
            <person name="Shintani M."/>
        </authorList>
    </citation>
    <scope>NUCLEOTIDE SEQUENCE [LARGE SCALE GENOMIC DNA]</scope>
    <source>
        <strain evidence="1 2">RF1110005</strain>
    </source>
</reference>
<organism evidence="1 2">
    <name type="scientific">Fluviispira sanaruensis</name>
    <dbReference type="NCBI Taxonomy" id="2493639"/>
    <lineage>
        <taxon>Bacteria</taxon>
        <taxon>Pseudomonadati</taxon>
        <taxon>Bdellovibrionota</taxon>
        <taxon>Oligoflexia</taxon>
        <taxon>Silvanigrellales</taxon>
        <taxon>Silvanigrellaceae</taxon>
        <taxon>Fluviispira</taxon>
    </lineage>
</organism>
<dbReference type="EMBL" id="AP019368">
    <property type="protein sequence ID" value="BBH53569.1"/>
    <property type="molecule type" value="Genomic_DNA"/>
</dbReference>
<dbReference type="Proteomes" id="UP000291236">
    <property type="component" value="Chromosome"/>
</dbReference>
<dbReference type="AlphaFoldDB" id="A0A4P2VPB1"/>
<gene>
    <name evidence="1" type="ORF">JCM31447_20130</name>
</gene>
<keyword evidence="2" id="KW-1185">Reference proteome</keyword>
<name>A0A4P2VPB1_FLUSA</name>
<dbReference type="KEGG" id="sbf:JCM31447_20130"/>
<sequence>MFEIISLKYKFKISQNRTDEDRISILQNLNEKKNENYLIHNIMQDFYELG</sequence>
<accession>A0A4P2VPB1</accession>
<evidence type="ECO:0000313" key="1">
    <source>
        <dbReference type="EMBL" id="BBH53569.1"/>
    </source>
</evidence>